<evidence type="ECO:0000256" key="1">
    <source>
        <dbReference type="SAM" id="MobiDB-lite"/>
    </source>
</evidence>
<sequence length="704" mass="79346">MASDDRSHSKWYLHHLDTHIKASLKATLGNYPHPSLQVPPSDIPPSNAVWTSSEKDAFFAALSRHSRYRPDLIASEVGKSEIEVVWYLEFLEKEKVNMVNKEKRESRMKELKGSSKWREGLAPAAREVSDKWVEKEEELASGLHEMLEEMAQEHELGLSRKRKREAKRSIIQAAVIPPDTKSGDKTKFIDNLPEIQKLDQQWEAEEWLAVMDPEKLFELDGCIQQAWLAESQEELVRNGEPDGAKDAPSPSAPSTVSKTAIKVARDLRTMSLISSIPKKKRTPEQRRLFTAAKNRQRAREQYRAKKLLVEGMTEEDIRKAGGADAVFAQKEGQELPIDVGRGARQRPEIRGVHDHVNEAGLEIFAFANMARFLNSHEVPSDTSNISLPVLQDLREELVGHLKLLLYDVITVAEKERLQDQSLDDVRLEIASNHVQQALALRGDIPPSFIVDPALSKIQPVKTGQTTSTAIISTDSAPDTDIDMSGNATEGTVSEASEESLEGYPENVLPPTALSWSLLPHLRLISETRSNGHESSAATDSDEDEDEILYEEDVMLDQALEEVDLDHDKLYEKELWGVNQEEEDKDDELDDHADVWAEDPTERSKHEQEYARIYLEVYERRRKRRLVAHRDSRHTGGSGGRKGRIRSKAFIANSSEEESEDDAWDEGREDAHQESRGDDESADEGQESGQSADNDDNPRTTPEGV</sequence>
<dbReference type="GO" id="GO:0006361">
    <property type="term" value="P:transcription initiation at RNA polymerase I promoter"/>
    <property type="evidence" value="ECO:0007669"/>
    <property type="project" value="TreeGrafter"/>
</dbReference>
<feature type="region of interest" description="Disordered" evidence="1">
    <location>
        <begin position="625"/>
        <end position="704"/>
    </location>
</feature>
<keyword evidence="3" id="KW-1185">Reference proteome</keyword>
<evidence type="ECO:0000313" key="3">
    <source>
        <dbReference type="Proteomes" id="UP000094065"/>
    </source>
</evidence>
<dbReference type="GO" id="GO:0000500">
    <property type="term" value="C:RNA polymerase I upstream activating factor complex"/>
    <property type="evidence" value="ECO:0007669"/>
    <property type="project" value="InterPro"/>
</dbReference>
<organism evidence="2 3">
    <name type="scientific">Cryptococcus amylolentus CBS 6039</name>
    <dbReference type="NCBI Taxonomy" id="1295533"/>
    <lineage>
        <taxon>Eukaryota</taxon>
        <taxon>Fungi</taxon>
        <taxon>Dikarya</taxon>
        <taxon>Basidiomycota</taxon>
        <taxon>Agaricomycotina</taxon>
        <taxon>Tremellomycetes</taxon>
        <taxon>Tremellales</taxon>
        <taxon>Cryptococcaceae</taxon>
        <taxon>Cryptococcus</taxon>
    </lineage>
</organism>
<feature type="compositionally biased region" description="Basic and acidic residues" evidence="1">
    <location>
        <begin position="234"/>
        <end position="245"/>
    </location>
</feature>
<evidence type="ECO:0000313" key="2">
    <source>
        <dbReference type="EMBL" id="ODN78563.1"/>
    </source>
</evidence>
<dbReference type="AlphaFoldDB" id="A0A1E3HQC0"/>
<proteinExistence type="predicted"/>
<dbReference type="GO" id="GO:0042790">
    <property type="term" value="P:nucleolar large rRNA transcription by RNA polymerase I"/>
    <property type="evidence" value="ECO:0007669"/>
    <property type="project" value="InterPro"/>
</dbReference>
<dbReference type="GO" id="GO:0001181">
    <property type="term" value="F:RNA polymerase I general transcription initiation factor activity"/>
    <property type="evidence" value="ECO:0007669"/>
    <property type="project" value="TreeGrafter"/>
</dbReference>
<protein>
    <submittedName>
        <fullName evidence="2">Uncharacterized protein</fullName>
    </submittedName>
</protein>
<feature type="compositionally biased region" description="Basic and acidic residues" evidence="1">
    <location>
        <begin position="664"/>
        <end position="678"/>
    </location>
</feature>
<dbReference type="GeneID" id="30155484"/>
<dbReference type="PANTHER" id="PTHR28079">
    <property type="entry name" value="RNA POLYMERASE I-SPECIFIC TRANSCRIPTION INITIATION FACTOR RRN5"/>
    <property type="match status" value="1"/>
</dbReference>
<name>A0A1E3HQC0_9TREE</name>
<reference evidence="2 3" key="1">
    <citation type="submission" date="2016-06" db="EMBL/GenBank/DDBJ databases">
        <title>Evolution of pathogenesis and genome organization in the Tremellales.</title>
        <authorList>
            <person name="Cuomo C."/>
            <person name="Litvintseva A."/>
            <person name="Heitman J."/>
            <person name="Chen Y."/>
            <person name="Sun S."/>
            <person name="Springer D."/>
            <person name="Dromer F."/>
            <person name="Young S."/>
            <person name="Zeng Q."/>
            <person name="Chapman S."/>
            <person name="Gujja S."/>
            <person name="Saif S."/>
            <person name="Birren B."/>
        </authorList>
    </citation>
    <scope>NUCLEOTIDE SEQUENCE [LARGE SCALE GENOMIC DNA]</scope>
    <source>
        <strain evidence="2 3">CBS 6039</strain>
    </source>
</reference>
<feature type="compositionally biased region" description="Acidic residues" evidence="1">
    <location>
        <begin position="654"/>
        <end position="663"/>
    </location>
</feature>
<dbReference type="RefSeq" id="XP_018993609.1">
    <property type="nucleotide sequence ID" value="XM_019138173.1"/>
</dbReference>
<feature type="region of interest" description="Disordered" evidence="1">
    <location>
        <begin position="234"/>
        <end position="257"/>
    </location>
</feature>
<dbReference type="PANTHER" id="PTHR28079:SF1">
    <property type="entry name" value="RNA POLYMERASE I-SPECIFIC TRANSCRIPTION INITIATION FACTOR RRN5"/>
    <property type="match status" value="1"/>
</dbReference>
<dbReference type="EMBL" id="AWGJ01000006">
    <property type="protein sequence ID" value="ODN78563.1"/>
    <property type="molecule type" value="Genomic_DNA"/>
</dbReference>
<dbReference type="Proteomes" id="UP000094065">
    <property type="component" value="Unassembled WGS sequence"/>
</dbReference>
<comment type="caution">
    <text evidence="2">The sequence shown here is derived from an EMBL/GenBank/DDBJ whole genome shotgun (WGS) entry which is preliminary data.</text>
</comment>
<dbReference type="STRING" id="1295533.A0A1E3HQC0"/>
<dbReference type="OrthoDB" id="2240312at2759"/>
<accession>A0A1E3HQC0</accession>
<dbReference type="InterPro" id="IPR039601">
    <property type="entry name" value="Rrn5"/>
</dbReference>
<gene>
    <name evidence="2" type="ORF">L202_04175</name>
</gene>
<dbReference type="GO" id="GO:0000182">
    <property type="term" value="F:rDNA binding"/>
    <property type="evidence" value="ECO:0007669"/>
    <property type="project" value="TreeGrafter"/>
</dbReference>